<dbReference type="GO" id="GO:0008033">
    <property type="term" value="P:tRNA processing"/>
    <property type="evidence" value="ECO:0007669"/>
    <property type="project" value="UniProtKB-KW"/>
</dbReference>
<proteinExistence type="predicted"/>
<keyword evidence="3" id="KW-0949">S-adenosyl-L-methionine</keyword>
<organism evidence="8 9">
    <name type="scientific">Effrenium voratum</name>
    <dbReference type="NCBI Taxonomy" id="2562239"/>
    <lineage>
        <taxon>Eukaryota</taxon>
        <taxon>Sar</taxon>
        <taxon>Alveolata</taxon>
        <taxon>Dinophyceae</taxon>
        <taxon>Suessiales</taxon>
        <taxon>Symbiodiniaceae</taxon>
        <taxon>Effrenium</taxon>
    </lineage>
</organism>
<evidence type="ECO:0000256" key="1">
    <source>
        <dbReference type="ARBA" id="ARBA00012386"/>
    </source>
</evidence>
<evidence type="ECO:0000256" key="6">
    <source>
        <dbReference type="SAM" id="SignalP"/>
    </source>
</evidence>
<protein>
    <recommendedName>
        <fullName evidence="1">tRNA-uridine aminocarboxypropyltransferase</fullName>
        <ecNumber evidence="1">2.5.1.25</ecNumber>
    </recommendedName>
</protein>
<keyword evidence="6" id="KW-0732">Signal</keyword>
<evidence type="ECO:0000256" key="4">
    <source>
        <dbReference type="ARBA" id="ARBA00022694"/>
    </source>
</evidence>
<dbReference type="AlphaFoldDB" id="A0AA36IIP1"/>
<dbReference type="GO" id="GO:0016432">
    <property type="term" value="F:tRNA-uridine aminocarboxypropyltransferase activity"/>
    <property type="evidence" value="ECO:0007669"/>
    <property type="project" value="UniProtKB-EC"/>
</dbReference>
<dbReference type="Pfam" id="PF03942">
    <property type="entry name" value="DTW"/>
    <property type="match status" value="1"/>
</dbReference>
<comment type="catalytic activity">
    <reaction evidence="5">
        <text>a uridine in tRNA + S-adenosyl-L-methionine = a 3-[(3S)-3-amino-3-carboxypropyl]uridine in tRNA + S-methyl-5'-thioadenosine + H(+)</text>
        <dbReference type="Rhea" id="RHEA:62432"/>
        <dbReference type="Rhea" id="RHEA-COMP:13339"/>
        <dbReference type="Rhea" id="RHEA-COMP:16092"/>
        <dbReference type="ChEBI" id="CHEBI:15378"/>
        <dbReference type="ChEBI" id="CHEBI:17509"/>
        <dbReference type="ChEBI" id="CHEBI:59789"/>
        <dbReference type="ChEBI" id="CHEBI:65315"/>
        <dbReference type="ChEBI" id="CHEBI:82930"/>
        <dbReference type="EC" id="2.5.1.25"/>
    </reaction>
</comment>
<evidence type="ECO:0000256" key="2">
    <source>
        <dbReference type="ARBA" id="ARBA00022679"/>
    </source>
</evidence>
<evidence type="ECO:0000256" key="3">
    <source>
        <dbReference type="ARBA" id="ARBA00022691"/>
    </source>
</evidence>
<dbReference type="EMBL" id="CAUJNA010001524">
    <property type="protein sequence ID" value="CAJ1387466.1"/>
    <property type="molecule type" value="Genomic_DNA"/>
</dbReference>
<evidence type="ECO:0000259" key="7">
    <source>
        <dbReference type="Pfam" id="PF03942"/>
    </source>
</evidence>
<evidence type="ECO:0000313" key="9">
    <source>
        <dbReference type="Proteomes" id="UP001178507"/>
    </source>
</evidence>
<feature type="chain" id="PRO_5041411167" description="tRNA-uridine aminocarboxypropyltransferase" evidence="6">
    <location>
        <begin position="24"/>
        <end position="183"/>
    </location>
</feature>
<comment type="caution">
    <text evidence="8">The sequence shown here is derived from an EMBL/GenBank/DDBJ whole genome shotgun (WGS) entry which is preliminary data.</text>
</comment>
<dbReference type="EC" id="2.5.1.25" evidence="1"/>
<dbReference type="Proteomes" id="UP001178507">
    <property type="component" value="Unassembled WGS sequence"/>
</dbReference>
<gene>
    <name evidence="8" type="ORF">EVOR1521_LOCUS13544</name>
</gene>
<evidence type="ECO:0000313" key="8">
    <source>
        <dbReference type="EMBL" id="CAJ1387466.1"/>
    </source>
</evidence>
<keyword evidence="2" id="KW-0808">Transferase</keyword>
<sequence length="183" mass="20895">MKPRPFLVFRALWFLIFLGHLCADIVQQCLDGEIWAYLLGLNRWSLLLQVADQGCLLPEPPSREEGMARLVEPMASPPALAEDRARSPSRRFQIPRALTCWRRYCDFLADPGVKCPRCWRVAQHCCCESMRPVQLRPRILVLFHHEELGQHSATNTAVLLTLAGLLIGRWVHREGTLIPFEGA</sequence>
<reference evidence="8" key="1">
    <citation type="submission" date="2023-08" db="EMBL/GenBank/DDBJ databases">
        <authorList>
            <person name="Chen Y."/>
            <person name="Shah S."/>
            <person name="Dougan E. K."/>
            <person name="Thang M."/>
            <person name="Chan C."/>
        </authorList>
    </citation>
    <scope>NUCLEOTIDE SEQUENCE</scope>
</reference>
<keyword evidence="9" id="KW-1185">Reference proteome</keyword>
<feature type="domain" description="DTW" evidence="7">
    <location>
        <begin position="114"/>
        <end position="162"/>
    </location>
</feature>
<evidence type="ECO:0000256" key="5">
    <source>
        <dbReference type="ARBA" id="ARBA00048718"/>
    </source>
</evidence>
<accession>A0AA36IIP1</accession>
<keyword evidence="4" id="KW-0819">tRNA processing</keyword>
<dbReference type="InterPro" id="IPR005636">
    <property type="entry name" value="DTW"/>
</dbReference>
<name>A0AA36IIP1_9DINO</name>
<feature type="signal peptide" evidence="6">
    <location>
        <begin position="1"/>
        <end position="23"/>
    </location>
</feature>